<accession>A0A0G0UZG2</accession>
<dbReference type="GO" id="GO:0003677">
    <property type="term" value="F:DNA binding"/>
    <property type="evidence" value="ECO:0007669"/>
    <property type="project" value="UniProtKB-KW"/>
</dbReference>
<dbReference type="InterPro" id="IPR012348">
    <property type="entry name" value="RNR-like"/>
</dbReference>
<dbReference type="NCBIfam" id="NF033788">
    <property type="entry name" value="HTH_metalloreg"/>
    <property type="match status" value="1"/>
</dbReference>
<dbReference type="InterPro" id="IPR007029">
    <property type="entry name" value="YHS_dom"/>
</dbReference>
<feature type="domain" description="HTH arsR-type" evidence="4">
    <location>
        <begin position="1"/>
        <end position="98"/>
    </location>
</feature>
<organism evidence="5 6">
    <name type="scientific">Candidatus Roizmanbacteria bacterium GW2011_GWA1_41_13</name>
    <dbReference type="NCBI Taxonomy" id="1618474"/>
    <lineage>
        <taxon>Bacteria</taxon>
        <taxon>Candidatus Roizmaniibacteriota</taxon>
    </lineage>
</organism>
<evidence type="ECO:0000313" key="6">
    <source>
        <dbReference type="Proteomes" id="UP000034961"/>
    </source>
</evidence>
<dbReference type="PANTHER" id="PTHR43132:SF2">
    <property type="entry name" value="ARSENICAL RESISTANCE OPERON REPRESSOR ARSR-RELATED"/>
    <property type="match status" value="1"/>
</dbReference>
<dbReference type="Pfam" id="PF01022">
    <property type="entry name" value="HTH_5"/>
    <property type="match status" value="1"/>
</dbReference>
<evidence type="ECO:0000313" key="5">
    <source>
        <dbReference type="EMBL" id="KKR94094.1"/>
    </source>
</evidence>
<gene>
    <name evidence="5" type="ORF">UU41_C0013G0016</name>
</gene>
<dbReference type="InterPro" id="IPR011991">
    <property type="entry name" value="ArsR-like_HTH"/>
</dbReference>
<name>A0A0G0UZG2_9BACT</name>
<comment type="caution">
    <text evidence="5">The sequence shown here is derived from an EMBL/GenBank/DDBJ whole genome shotgun (WGS) entry which is preliminary data.</text>
</comment>
<evidence type="ECO:0000259" key="4">
    <source>
        <dbReference type="PROSITE" id="PS50987"/>
    </source>
</evidence>
<dbReference type="InterPro" id="IPR051011">
    <property type="entry name" value="Metal_resp_trans_reg"/>
</dbReference>
<dbReference type="Gene3D" id="1.10.620.20">
    <property type="entry name" value="Ribonucleotide Reductase, subunit A"/>
    <property type="match status" value="1"/>
</dbReference>
<dbReference type="CDD" id="cd00090">
    <property type="entry name" value="HTH_ARSR"/>
    <property type="match status" value="1"/>
</dbReference>
<dbReference type="InterPro" id="IPR036388">
    <property type="entry name" value="WH-like_DNA-bd_sf"/>
</dbReference>
<dbReference type="SUPFAM" id="SSF46785">
    <property type="entry name" value="Winged helix' DNA-binding domain"/>
    <property type="match status" value="1"/>
</dbReference>
<proteinExistence type="predicted"/>
<dbReference type="EMBL" id="LCAN01000013">
    <property type="protein sequence ID" value="KKR94094.1"/>
    <property type="molecule type" value="Genomic_DNA"/>
</dbReference>
<sequence length="160" mass="18527">MYEQIFKLHAKLLKALAHPKRLEVVQLLRDKQLSVSDIQTMLDLPQANLSQHLMILRDAGVTQTRKEGKNIYYSIAHFNFIKASDLMREILLEQHKDSEFSRELSIGMTSLVPLTHDPVCGMRLSPKTASYAYSVNRTKYYFCASGCMKEFKKRPEKFIN</sequence>
<dbReference type="PRINTS" id="PR00778">
    <property type="entry name" value="HTHARSR"/>
</dbReference>
<dbReference type="SUPFAM" id="SSF47240">
    <property type="entry name" value="Ferritin-like"/>
    <property type="match status" value="1"/>
</dbReference>
<dbReference type="Gene3D" id="1.10.10.10">
    <property type="entry name" value="Winged helix-like DNA-binding domain superfamily/Winged helix DNA-binding domain"/>
    <property type="match status" value="1"/>
</dbReference>
<dbReference type="InterPro" id="IPR011017">
    <property type="entry name" value="TRASH_dom"/>
</dbReference>
<dbReference type="InterPro" id="IPR001845">
    <property type="entry name" value="HTH_ArsR_DNA-bd_dom"/>
</dbReference>
<keyword evidence="3" id="KW-0804">Transcription</keyword>
<dbReference type="GO" id="GO:0003700">
    <property type="term" value="F:DNA-binding transcription factor activity"/>
    <property type="evidence" value="ECO:0007669"/>
    <property type="project" value="InterPro"/>
</dbReference>
<reference evidence="5 6" key="1">
    <citation type="journal article" date="2015" name="Nature">
        <title>rRNA introns, odd ribosomes, and small enigmatic genomes across a large radiation of phyla.</title>
        <authorList>
            <person name="Brown C.T."/>
            <person name="Hug L.A."/>
            <person name="Thomas B.C."/>
            <person name="Sharon I."/>
            <person name="Castelle C.J."/>
            <person name="Singh A."/>
            <person name="Wilkins M.J."/>
            <person name="Williams K.H."/>
            <person name="Banfield J.F."/>
        </authorList>
    </citation>
    <scope>NUCLEOTIDE SEQUENCE [LARGE SCALE GENOMIC DNA]</scope>
</reference>
<evidence type="ECO:0000256" key="3">
    <source>
        <dbReference type="ARBA" id="ARBA00023163"/>
    </source>
</evidence>
<evidence type="ECO:0000256" key="2">
    <source>
        <dbReference type="ARBA" id="ARBA00023125"/>
    </source>
</evidence>
<dbReference type="GO" id="GO:0016491">
    <property type="term" value="F:oxidoreductase activity"/>
    <property type="evidence" value="ECO:0007669"/>
    <property type="project" value="InterPro"/>
</dbReference>
<dbReference type="PROSITE" id="PS50987">
    <property type="entry name" value="HTH_ARSR_2"/>
    <property type="match status" value="1"/>
</dbReference>
<dbReference type="PANTHER" id="PTHR43132">
    <property type="entry name" value="ARSENICAL RESISTANCE OPERON REPRESSOR ARSR-RELATED"/>
    <property type="match status" value="1"/>
</dbReference>
<dbReference type="SMART" id="SM00418">
    <property type="entry name" value="HTH_ARSR"/>
    <property type="match status" value="1"/>
</dbReference>
<dbReference type="InterPro" id="IPR036390">
    <property type="entry name" value="WH_DNA-bd_sf"/>
</dbReference>
<dbReference type="AlphaFoldDB" id="A0A0G0UZG2"/>
<evidence type="ECO:0000256" key="1">
    <source>
        <dbReference type="ARBA" id="ARBA00023015"/>
    </source>
</evidence>
<dbReference type="Pfam" id="PF04945">
    <property type="entry name" value="YHS"/>
    <property type="match status" value="1"/>
</dbReference>
<protein>
    <submittedName>
        <fullName evidence="5">Regulatory protein ArsR</fullName>
    </submittedName>
</protein>
<dbReference type="SMART" id="SM00746">
    <property type="entry name" value="TRASH"/>
    <property type="match status" value="1"/>
</dbReference>
<keyword evidence="1" id="KW-0805">Transcription regulation</keyword>
<dbReference type="InterPro" id="IPR009078">
    <property type="entry name" value="Ferritin-like_SF"/>
</dbReference>
<dbReference type="Proteomes" id="UP000034961">
    <property type="component" value="Unassembled WGS sequence"/>
</dbReference>
<keyword evidence="2" id="KW-0238">DNA-binding</keyword>